<dbReference type="Gene3D" id="3.30.450.40">
    <property type="match status" value="3"/>
</dbReference>
<comment type="caution">
    <text evidence="2">The sequence shown here is derived from an EMBL/GenBank/DDBJ whole genome shotgun (WGS) entry which is preliminary data.</text>
</comment>
<dbReference type="InterPro" id="IPR006675">
    <property type="entry name" value="HDIG_dom"/>
</dbReference>
<dbReference type="GO" id="GO:0071111">
    <property type="term" value="F:cyclic-guanylate-specific phosphodiesterase activity"/>
    <property type="evidence" value="ECO:0007669"/>
    <property type="project" value="UniProtKB-EC"/>
</dbReference>
<dbReference type="InterPro" id="IPR052020">
    <property type="entry name" value="Cyclic_di-GMP/3'3'-cGAMP_PDE"/>
</dbReference>
<sequence length="815" mass="89748">MIPFLVGKAEELGPVRAALEAALQDRFLLDSAPMLDAQGEPLGVLQAARDLPYTPFEERLLGLIANVAATALERCRKGTHLERQLRETQGLLHTVTSLAVGSGDQAWSELLRRAVEMVPGAEGGSIFVREGEAYKLVAQMGYHNQLLGARVEGPVHRYWYPRPEDWLGGEPRIVTREFLLHTLEAQERLMDPATAELFDRWGRLREICCSLCLPVVLGGEVQGFINLDNFSDPQALDGSSVEAARNYALQIAALVANKRERAALEARLREFEVIESLTKRLQRATTPEGISQVLNQEIAGLIGSPHVDIMLYDPEKDALVATSAIGLFERFLRLSVPRGKGLSWASLDSGRLIQVDNTLEDPRTYDPAPAWNTPHTQITAPLMTSDGCPLGVIHCARELPGAFTDREVRLMEVIASVAATAFERAQAIRHLEQQLTQSETLLQTVKALAVGPDENVWRDLLHSAVKLVPGAEAGTIFLLEPSGRYRLAAQQGYTPAVLGLELERGVLEFWYGGELGRGDPQIIGPARLCEIREALHRRPDLPDFARYFGDLSRLKASLCLPIVRGGEAHALINLENTSSANAFGAASLRIASSFALQVSALLAARREREEREAAYEGALRAIGVALEARDLETAGHTDRVAHLAVLMGRELGLSPTELRDLRWGAYLHDLGKLAVPDSILIKPTELDSEQWQVMQSHTTLGYHFTRNLPFLPETARLVVLHHHERWDGTGYPSGLMGPDIPLAARIFAVCDVFDALISPRPYKEAWTIEQALSEVRSKAGSQFDPAVIAAFDRVVQRHPDALRLEAPEPGATRTR</sequence>
<dbReference type="SMART" id="SM00065">
    <property type="entry name" value="GAF"/>
    <property type="match status" value="2"/>
</dbReference>
<dbReference type="SMART" id="SM00471">
    <property type="entry name" value="HDc"/>
    <property type="match status" value="1"/>
</dbReference>
<dbReference type="Gene3D" id="1.10.3210.10">
    <property type="entry name" value="Hypothetical protein af1432"/>
    <property type="match status" value="1"/>
</dbReference>
<proteinExistence type="predicted"/>
<dbReference type="Pfam" id="PF13185">
    <property type="entry name" value="GAF_2"/>
    <property type="match status" value="1"/>
</dbReference>
<dbReference type="InterPro" id="IPR003607">
    <property type="entry name" value="HD/PDEase_dom"/>
</dbReference>
<gene>
    <name evidence="2" type="primary">rpfG_10</name>
    <name evidence="2" type="ORF">Mterra_01926</name>
</gene>
<dbReference type="InterPro" id="IPR003018">
    <property type="entry name" value="GAF"/>
</dbReference>
<dbReference type="InterPro" id="IPR029016">
    <property type="entry name" value="GAF-like_dom_sf"/>
</dbReference>
<dbReference type="AlphaFoldDB" id="A0A399EMC0"/>
<dbReference type="EC" id="3.1.4.52" evidence="2"/>
<dbReference type="Gene3D" id="3.30.70.2750">
    <property type="match status" value="1"/>
</dbReference>
<keyword evidence="3" id="KW-1185">Reference proteome</keyword>
<feature type="domain" description="HD-GYP" evidence="1">
    <location>
        <begin position="611"/>
        <end position="807"/>
    </location>
</feature>
<dbReference type="PANTHER" id="PTHR45228">
    <property type="entry name" value="CYCLIC DI-GMP PHOSPHODIESTERASE TM_0186-RELATED"/>
    <property type="match status" value="1"/>
</dbReference>
<accession>A0A399EMC0</accession>
<organism evidence="2 3">
    <name type="scientific">Calidithermus terrae</name>
    <dbReference type="NCBI Taxonomy" id="1408545"/>
    <lineage>
        <taxon>Bacteria</taxon>
        <taxon>Thermotogati</taxon>
        <taxon>Deinococcota</taxon>
        <taxon>Deinococci</taxon>
        <taxon>Thermales</taxon>
        <taxon>Thermaceae</taxon>
        <taxon>Calidithermus</taxon>
    </lineage>
</organism>
<reference evidence="2 3" key="1">
    <citation type="submission" date="2018-08" db="EMBL/GenBank/DDBJ databases">
        <title>Meiothermus terrae DSM 26712 genome sequencing project.</title>
        <authorList>
            <person name="Da Costa M.S."/>
            <person name="Albuquerque L."/>
            <person name="Raposo P."/>
            <person name="Froufe H.J.C."/>
            <person name="Barroso C.S."/>
            <person name="Egas C."/>
        </authorList>
    </citation>
    <scope>NUCLEOTIDE SEQUENCE [LARGE SCALE GENOMIC DNA]</scope>
    <source>
        <strain evidence="2 3">DSM 26712</strain>
    </source>
</reference>
<keyword evidence="2" id="KW-0378">Hydrolase</keyword>
<evidence type="ECO:0000259" key="1">
    <source>
        <dbReference type="PROSITE" id="PS51832"/>
    </source>
</evidence>
<dbReference type="SUPFAM" id="SSF109604">
    <property type="entry name" value="HD-domain/PDEase-like"/>
    <property type="match status" value="1"/>
</dbReference>
<dbReference type="NCBIfam" id="TIGR00277">
    <property type="entry name" value="HDIG"/>
    <property type="match status" value="1"/>
</dbReference>
<evidence type="ECO:0000313" key="2">
    <source>
        <dbReference type="EMBL" id="RIH84580.1"/>
    </source>
</evidence>
<dbReference type="CDD" id="cd00077">
    <property type="entry name" value="HDc"/>
    <property type="match status" value="1"/>
</dbReference>
<dbReference type="InterPro" id="IPR040574">
    <property type="entry name" value="V_ATPase_I_N"/>
</dbReference>
<dbReference type="PROSITE" id="PS51832">
    <property type="entry name" value="HD_GYP"/>
    <property type="match status" value="1"/>
</dbReference>
<dbReference type="PANTHER" id="PTHR45228:SF8">
    <property type="entry name" value="TWO-COMPONENT RESPONSE REGULATOR-RELATED"/>
    <property type="match status" value="1"/>
</dbReference>
<dbReference type="InterPro" id="IPR037522">
    <property type="entry name" value="HD_GYP_dom"/>
</dbReference>
<dbReference type="SUPFAM" id="SSF55781">
    <property type="entry name" value="GAF domain-like"/>
    <property type="match status" value="4"/>
</dbReference>
<dbReference type="Proteomes" id="UP000265715">
    <property type="component" value="Unassembled WGS sequence"/>
</dbReference>
<dbReference type="EMBL" id="QXDL01000071">
    <property type="protein sequence ID" value="RIH84580.1"/>
    <property type="molecule type" value="Genomic_DNA"/>
</dbReference>
<evidence type="ECO:0000313" key="3">
    <source>
        <dbReference type="Proteomes" id="UP000265715"/>
    </source>
</evidence>
<dbReference type="Pfam" id="PF18670">
    <property type="entry name" value="V_ATPase_I_N"/>
    <property type="match status" value="1"/>
</dbReference>
<protein>
    <submittedName>
        <fullName evidence="2">Cyclic di-GMP phosphodiesterase response regulator RpfG</fullName>
        <ecNumber evidence="2">3.1.4.52</ecNumber>
    </submittedName>
</protein>
<dbReference type="Pfam" id="PF13487">
    <property type="entry name" value="HD_5"/>
    <property type="match status" value="1"/>
</dbReference>
<name>A0A399EMC0_9DEIN</name>